<dbReference type="Proteomes" id="UP000001903">
    <property type="component" value="Plasmid pHTUR03"/>
</dbReference>
<dbReference type="PIRSF" id="PIRSF007028">
    <property type="entry name" value="UCP007028"/>
    <property type="match status" value="1"/>
</dbReference>
<evidence type="ECO:0000313" key="1">
    <source>
        <dbReference type="EMBL" id="ADB63688.1"/>
    </source>
</evidence>
<sequence length="126" mass="14617">MERYVDGFVLPVPNDKLDSYREMADEAGKLWIEHGALEYFEGVGDDMEPDMDEMSIRTFPQLAETGDDETVVFSFIVFESREHRDKVNTKVMDDSAMDPEQFTEDMPFDSERMAYGGFRSIVNYED</sequence>
<dbReference type="EMBL" id="CP001863">
    <property type="protein sequence ID" value="ADB63688.1"/>
    <property type="molecule type" value="Genomic_DNA"/>
</dbReference>
<evidence type="ECO:0008006" key="3">
    <source>
        <dbReference type="Google" id="ProtNLM"/>
    </source>
</evidence>
<keyword evidence="2" id="KW-1185">Reference proteome</keyword>
<dbReference type="Pfam" id="PF07237">
    <property type="entry name" value="DUF1428"/>
    <property type="match status" value="1"/>
</dbReference>
<gene>
    <name evidence="1" type="ordered locus">Htur_4952</name>
</gene>
<protein>
    <recommendedName>
        <fullName evidence="3">RNA signal recognition particle 4.5S RNA</fullName>
    </recommendedName>
</protein>
<evidence type="ECO:0000313" key="2">
    <source>
        <dbReference type="Proteomes" id="UP000001903"/>
    </source>
</evidence>
<dbReference type="Gene3D" id="3.30.70.100">
    <property type="match status" value="1"/>
</dbReference>
<dbReference type="GeneID" id="8745582"/>
<dbReference type="KEGG" id="htu:Htur_4952"/>
<dbReference type="RefSeq" id="WP_012945931.1">
    <property type="nucleotide sequence ID" value="NC_013746.1"/>
</dbReference>
<dbReference type="InterPro" id="IPR011008">
    <property type="entry name" value="Dimeric_a/b-barrel"/>
</dbReference>
<reference evidence="1 2" key="1">
    <citation type="journal article" date="2010" name="Stand. Genomic Sci.">
        <title>Complete genome sequence of Haloterrigena turkmenica type strain (4k).</title>
        <authorList>
            <person name="Saunders E."/>
            <person name="Tindall B.J."/>
            <person name="Fahnrich R."/>
            <person name="Lapidus A."/>
            <person name="Copeland A."/>
            <person name="Del Rio T.G."/>
            <person name="Lucas S."/>
            <person name="Chen F."/>
            <person name="Tice H."/>
            <person name="Cheng J.F."/>
            <person name="Han C."/>
            <person name="Detter J.C."/>
            <person name="Bruce D."/>
            <person name="Goodwin L."/>
            <person name="Chain P."/>
            <person name="Pitluck S."/>
            <person name="Pati A."/>
            <person name="Ivanova N."/>
            <person name="Mavromatis K."/>
            <person name="Chen A."/>
            <person name="Palaniappan K."/>
            <person name="Land M."/>
            <person name="Hauser L."/>
            <person name="Chang Y.J."/>
            <person name="Jeffries C.D."/>
            <person name="Brettin T."/>
            <person name="Rohde M."/>
            <person name="Goker M."/>
            <person name="Bristow J."/>
            <person name="Eisen J.A."/>
            <person name="Markowitz V."/>
            <person name="Hugenholtz P."/>
            <person name="Klenk H.P."/>
            <person name="Kyrpides N.C."/>
        </authorList>
    </citation>
    <scope>NUCLEOTIDE SEQUENCE [LARGE SCALE GENOMIC DNA]</scope>
    <source>
        <strain evidence="2">ATCC 51198 / DSM 5511 / JCM 9101 / NCIMB 13204 / VKM B-1734 / 4k</strain>
    </source>
</reference>
<organism evidence="1 2">
    <name type="scientific">Haloterrigena turkmenica (strain ATCC 51198 / DSM 5511 / JCM 9101 / NCIMB 13204 / VKM B-1734 / 4k)</name>
    <name type="common">Halococcus turkmenicus</name>
    <dbReference type="NCBI Taxonomy" id="543526"/>
    <lineage>
        <taxon>Archaea</taxon>
        <taxon>Methanobacteriati</taxon>
        <taxon>Methanobacteriota</taxon>
        <taxon>Stenosarchaea group</taxon>
        <taxon>Halobacteria</taxon>
        <taxon>Halobacteriales</taxon>
        <taxon>Natrialbaceae</taxon>
        <taxon>Haloterrigena</taxon>
    </lineage>
</organism>
<name>D2S2U1_HALTV</name>
<accession>D2S2U1</accession>
<dbReference type="OrthoDB" id="346174at2157"/>
<keyword evidence="1" id="KW-0614">Plasmid</keyword>
<dbReference type="AlphaFoldDB" id="D2S2U1"/>
<dbReference type="SUPFAM" id="SSF54909">
    <property type="entry name" value="Dimeric alpha+beta barrel"/>
    <property type="match status" value="1"/>
</dbReference>
<dbReference type="HOGENOM" id="CLU_136844_0_0_2"/>
<proteinExistence type="predicted"/>
<dbReference type="InterPro" id="IPR009874">
    <property type="entry name" value="DUF1428"/>
</dbReference>
<geneLocation type="plasmid" evidence="1 2">
    <name>pHTUR03</name>
</geneLocation>